<keyword evidence="5 7" id="KW-0560">Oxidoreductase</keyword>
<dbReference type="PANTHER" id="PTHR30555:SF6">
    <property type="entry name" value="CATALASE-PEROXIDASE"/>
    <property type="match status" value="1"/>
</dbReference>
<accession>A0A0B8Q5W1</accession>
<keyword evidence="6" id="KW-0408">Iron</keyword>
<evidence type="ECO:0000256" key="2">
    <source>
        <dbReference type="ARBA" id="ARBA00022559"/>
    </source>
</evidence>
<dbReference type="PANTHER" id="PTHR30555">
    <property type="entry name" value="HYDROPEROXIDASE I, BIFUNCTIONAL CATALASE-PEROXIDASE"/>
    <property type="match status" value="1"/>
</dbReference>
<dbReference type="GO" id="GO:0042744">
    <property type="term" value="P:hydrogen peroxide catabolic process"/>
    <property type="evidence" value="ECO:0007669"/>
    <property type="project" value="TreeGrafter"/>
</dbReference>
<dbReference type="EC" id="1.11.1.6" evidence="7"/>
<evidence type="ECO:0000313" key="8">
    <source>
        <dbReference type="Proteomes" id="UP000031666"/>
    </source>
</evidence>
<comment type="caution">
    <text evidence="7">The sequence shown here is derived from an EMBL/GenBank/DDBJ whole genome shotgun (WGS) entry which is preliminary data.</text>
</comment>
<gene>
    <name evidence="7" type="ORF">JCM19241_1363</name>
</gene>
<keyword evidence="4" id="KW-0479">Metal-binding</keyword>
<dbReference type="EC" id="1.11.1.7" evidence="7"/>
<dbReference type="GO" id="GO:0020037">
    <property type="term" value="F:heme binding"/>
    <property type="evidence" value="ECO:0007669"/>
    <property type="project" value="InterPro"/>
</dbReference>
<proteinExistence type="predicted"/>
<name>A0A0B8Q5W1_9VIBR</name>
<dbReference type="EMBL" id="BBSC01000003">
    <property type="protein sequence ID" value="GAM75020.1"/>
    <property type="molecule type" value="Genomic_DNA"/>
</dbReference>
<dbReference type="STRING" id="1481914.JCM19241_1363"/>
<protein>
    <submittedName>
        <fullName evidence="7">Catalase</fullName>
        <ecNumber evidence="7">1.11.1.6</ecNumber>
        <ecNumber evidence="7">1.11.1.7</ecNumber>
    </submittedName>
</protein>
<dbReference type="GO" id="GO:0046872">
    <property type="term" value="F:metal ion binding"/>
    <property type="evidence" value="ECO:0007669"/>
    <property type="project" value="UniProtKB-KW"/>
</dbReference>
<evidence type="ECO:0000256" key="1">
    <source>
        <dbReference type="ARBA" id="ARBA00001970"/>
    </source>
</evidence>
<sequence>MTDADMAMKVDPEYRKISERFHKDPAYFAETFARAWFKLTHRDMDLKHAILVQTCHKKILSGKTLCRRATVVMMWQQ</sequence>
<dbReference type="InterPro" id="IPR000763">
    <property type="entry name" value="Catalase_peroxidase"/>
</dbReference>
<dbReference type="GO" id="GO:0070301">
    <property type="term" value="P:cellular response to hydrogen peroxide"/>
    <property type="evidence" value="ECO:0007669"/>
    <property type="project" value="TreeGrafter"/>
</dbReference>
<reference evidence="7 8" key="1">
    <citation type="submission" date="2015-01" db="EMBL/GenBank/DDBJ databases">
        <title>Vibrio sp. C94 JCM 19241 whole genome shotgun sequence.</title>
        <authorList>
            <person name="Sawabe T."/>
            <person name="Meirelles P."/>
            <person name="Feng G."/>
            <person name="Sayaka M."/>
            <person name="Hattori M."/>
            <person name="Ohkuma M."/>
        </authorList>
    </citation>
    <scope>NUCLEOTIDE SEQUENCE [LARGE SCALE GENOMIC DNA]</scope>
    <source>
        <strain evidence="8">JCM 19241</strain>
    </source>
</reference>
<keyword evidence="3" id="KW-0349">Heme</keyword>
<comment type="cofactor">
    <cofactor evidence="1">
        <name>heme b</name>
        <dbReference type="ChEBI" id="CHEBI:60344"/>
    </cofactor>
</comment>
<evidence type="ECO:0000256" key="6">
    <source>
        <dbReference type="ARBA" id="ARBA00023004"/>
    </source>
</evidence>
<dbReference type="Gene3D" id="1.10.420.10">
    <property type="entry name" value="Peroxidase, domain 2"/>
    <property type="match status" value="1"/>
</dbReference>
<dbReference type="InterPro" id="IPR010255">
    <property type="entry name" value="Haem_peroxidase_sf"/>
</dbReference>
<dbReference type="GO" id="GO:0005829">
    <property type="term" value="C:cytosol"/>
    <property type="evidence" value="ECO:0007669"/>
    <property type="project" value="TreeGrafter"/>
</dbReference>
<dbReference type="GO" id="GO:0140825">
    <property type="term" value="F:lactoperoxidase activity"/>
    <property type="evidence" value="ECO:0007669"/>
    <property type="project" value="UniProtKB-EC"/>
</dbReference>
<reference evidence="7 8" key="2">
    <citation type="submission" date="2015-01" db="EMBL/GenBank/DDBJ databases">
        <authorList>
            <consortium name="NBRP consortium"/>
            <person name="Sawabe T."/>
            <person name="Meirelles P."/>
            <person name="Feng G."/>
            <person name="Sayaka M."/>
            <person name="Hattori M."/>
            <person name="Ohkuma M."/>
        </authorList>
    </citation>
    <scope>NUCLEOTIDE SEQUENCE [LARGE SCALE GENOMIC DNA]</scope>
    <source>
        <strain evidence="8">JCM 19241</strain>
    </source>
</reference>
<organism evidence="7 8">
    <name type="scientific">Vibrio ishigakensis</name>
    <dbReference type="NCBI Taxonomy" id="1481914"/>
    <lineage>
        <taxon>Bacteria</taxon>
        <taxon>Pseudomonadati</taxon>
        <taxon>Pseudomonadota</taxon>
        <taxon>Gammaproteobacteria</taxon>
        <taxon>Vibrionales</taxon>
        <taxon>Vibrionaceae</taxon>
        <taxon>Vibrio</taxon>
    </lineage>
</organism>
<dbReference type="Gene3D" id="1.10.520.10">
    <property type="match status" value="1"/>
</dbReference>
<evidence type="ECO:0000256" key="4">
    <source>
        <dbReference type="ARBA" id="ARBA00022723"/>
    </source>
</evidence>
<evidence type="ECO:0000256" key="5">
    <source>
        <dbReference type="ARBA" id="ARBA00023002"/>
    </source>
</evidence>
<evidence type="ECO:0000313" key="7">
    <source>
        <dbReference type="EMBL" id="GAM75020.1"/>
    </source>
</evidence>
<dbReference type="GO" id="GO:0004096">
    <property type="term" value="F:catalase activity"/>
    <property type="evidence" value="ECO:0007669"/>
    <property type="project" value="UniProtKB-EC"/>
</dbReference>
<dbReference type="AlphaFoldDB" id="A0A0B8Q5W1"/>
<evidence type="ECO:0000256" key="3">
    <source>
        <dbReference type="ARBA" id="ARBA00022617"/>
    </source>
</evidence>
<dbReference type="SUPFAM" id="SSF48113">
    <property type="entry name" value="Heme-dependent peroxidases"/>
    <property type="match status" value="1"/>
</dbReference>
<keyword evidence="2 7" id="KW-0575">Peroxidase</keyword>
<dbReference type="Proteomes" id="UP000031666">
    <property type="component" value="Unassembled WGS sequence"/>
</dbReference>